<keyword evidence="2" id="KW-1185">Reference proteome</keyword>
<sequence>MVVANLKGQCTSDRPAKTAPVVSAVADAERSVERVRLALESDGADMRAVRAAADGTARLIRLLATITDRLAERAATTVDDSRVADDLIADLKALRNCLATGAALVEPTLDDLRDWTDSFDVDKEFAACWQEWAAVSGATSER</sequence>
<gene>
    <name evidence="1" type="ORF">SacmaDRAFT_1179</name>
</gene>
<dbReference type="STRING" id="882083.SacmaDRAFT_1179"/>
<protein>
    <submittedName>
        <fullName evidence="1">Uncharacterized protein</fullName>
    </submittedName>
</protein>
<accession>H5WXD3</accession>
<proteinExistence type="predicted"/>
<dbReference type="AlphaFoldDB" id="H5WXD3"/>
<organism evidence="1 2">
    <name type="scientific">Saccharomonospora marina XMU15</name>
    <dbReference type="NCBI Taxonomy" id="882083"/>
    <lineage>
        <taxon>Bacteria</taxon>
        <taxon>Bacillati</taxon>
        <taxon>Actinomycetota</taxon>
        <taxon>Actinomycetes</taxon>
        <taxon>Pseudonocardiales</taxon>
        <taxon>Pseudonocardiaceae</taxon>
        <taxon>Saccharomonospora</taxon>
    </lineage>
</organism>
<name>H5WXD3_9PSEU</name>
<dbReference type="EMBL" id="CM001439">
    <property type="protein sequence ID" value="EHR49462.1"/>
    <property type="molecule type" value="Genomic_DNA"/>
</dbReference>
<reference evidence="1 2" key="1">
    <citation type="journal article" date="2012" name="Stand. Genomic Sci.">
        <title>Genome sequence of the ocean sediment bacterium Saccharomonospora marina type strain (XMU15(T)).</title>
        <authorList>
            <person name="Klenk H.P."/>
            <person name="Lu M."/>
            <person name="Lucas S."/>
            <person name="Lapidus A."/>
            <person name="Copeland A."/>
            <person name="Pitluck S."/>
            <person name="Goodwin L.A."/>
            <person name="Han C."/>
            <person name="Tapia R."/>
            <person name="Brambilla E.M."/>
            <person name="Potter G."/>
            <person name="Land M."/>
            <person name="Ivanova N."/>
            <person name="Rohde M."/>
            <person name="Goker M."/>
            <person name="Detter J.C."/>
            <person name="Li W.J."/>
            <person name="Kyrpides N.C."/>
            <person name="Woyke T."/>
        </authorList>
    </citation>
    <scope>NUCLEOTIDE SEQUENCE [LARGE SCALE GENOMIC DNA]</scope>
    <source>
        <strain evidence="1 2">XMU15</strain>
    </source>
</reference>
<evidence type="ECO:0000313" key="1">
    <source>
        <dbReference type="EMBL" id="EHR49462.1"/>
    </source>
</evidence>
<evidence type="ECO:0000313" key="2">
    <source>
        <dbReference type="Proteomes" id="UP000004926"/>
    </source>
</evidence>
<dbReference type="HOGENOM" id="CLU_1894701_0_0_11"/>
<dbReference type="Proteomes" id="UP000004926">
    <property type="component" value="Chromosome"/>
</dbReference>